<feature type="transmembrane region" description="Helical" evidence="6">
    <location>
        <begin position="106"/>
        <end position="124"/>
    </location>
</feature>
<feature type="transmembrane region" description="Helical" evidence="6">
    <location>
        <begin position="455"/>
        <end position="475"/>
    </location>
</feature>
<evidence type="ECO:0000313" key="8">
    <source>
        <dbReference type="EMBL" id="KIV92532.1"/>
    </source>
</evidence>
<feature type="domain" description="Major facilitator superfamily (MFS) profile" evidence="7">
    <location>
        <begin position="69"/>
        <end position="477"/>
    </location>
</feature>
<evidence type="ECO:0000313" key="9">
    <source>
        <dbReference type="Proteomes" id="UP000054302"/>
    </source>
</evidence>
<evidence type="ECO:0000256" key="4">
    <source>
        <dbReference type="ARBA" id="ARBA00022989"/>
    </source>
</evidence>
<organism evidence="8 9">
    <name type="scientific">Exophiala mesophila</name>
    <name type="common">Black yeast-like fungus</name>
    <dbReference type="NCBI Taxonomy" id="212818"/>
    <lineage>
        <taxon>Eukaryota</taxon>
        <taxon>Fungi</taxon>
        <taxon>Dikarya</taxon>
        <taxon>Ascomycota</taxon>
        <taxon>Pezizomycotina</taxon>
        <taxon>Eurotiomycetes</taxon>
        <taxon>Chaetothyriomycetidae</taxon>
        <taxon>Chaetothyriales</taxon>
        <taxon>Herpotrichiellaceae</taxon>
        <taxon>Exophiala</taxon>
    </lineage>
</organism>
<dbReference type="GO" id="GO:0016020">
    <property type="term" value="C:membrane"/>
    <property type="evidence" value="ECO:0007669"/>
    <property type="project" value="UniProtKB-SubCell"/>
</dbReference>
<dbReference type="Gene3D" id="1.20.1250.20">
    <property type="entry name" value="MFS general substrate transporter like domains"/>
    <property type="match status" value="2"/>
</dbReference>
<reference evidence="8 9" key="1">
    <citation type="submission" date="2015-01" db="EMBL/GenBank/DDBJ databases">
        <title>The Genome Sequence of Exophiala mesophila CBS40295.</title>
        <authorList>
            <consortium name="The Broad Institute Genomics Platform"/>
            <person name="Cuomo C."/>
            <person name="de Hoog S."/>
            <person name="Gorbushina A."/>
            <person name="Stielow B."/>
            <person name="Teixiera M."/>
            <person name="Abouelleil A."/>
            <person name="Chapman S.B."/>
            <person name="Priest M."/>
            <person name="Young S.K."/>
            <person name="Wortman J."/>
            <person name="Nusbaum C."/>
            <person name="Birren B."/>
        </authorList>
    </citation>
    <scope>NUCLEOTIDE SEQUENCE [LARGE SCALE GENOMIC DNA]</scope>
    <source>
        <strain evidence="8 9">CBS 40295</strain>
    </source>
</reference>
<dbReference type="SUPFAM" id="SSF103473">
    <property type="entry name" value="MFS general substrate transporter"/>
    <property type="match status" value="1"/>
</dbReference>
<feature type="transmembrane region" description="Helical" evidence="6">
    <location>
        <begin position="165"/>
        <end position="183"/>
    </location>
</feature>
<dbReference type="EMBL" id="KN847522">
    <property type="protein sequence ID" value="KIV92532.1"/>
    <property type="molecule type" value="Genomic_DNA"/>
</dbReference>
<feature type="transmembrane region" description="Helical" evidence="6">
    <location>
        <begin position="422"/>
        <end position="443"/>
    </location>
</feature>
<dbReference type="PANTHER" id="PTHR43791">
    <property type="entry name" value="PERMEASE-RELATED"/>
    <property type="match status" value="1"/>
</dbReference>
<keyword evidence="4 6" id="KW-1133">Transmembrane helix</keyword>
<evidence type="ECO:0000256" key="3">
    <source>
        <dbReference type="ARBA" id="ARBA00022692"/>
    </source>
</evidence>
<dbReference type="Proteomes" id="UP000054302">
    <property type="component" value="Unassembled WGS sequence"/>
</dbReference>
<dbReference type="GO" id="GO:0022857">
    <property type="term" value="F:transmembrane transporter activity"/>
    <property type="evidence" value="ECO:0007669"/>
    <property type="project" value="InterPro"/>
</dbReference>
<sequence length="512" mass="57553">MADPSKAQEAIASHRDAEHVDDTDTAKIEAAVDTVHNDEAMKVLASYSGPQDWTEEEEKVVRRKIDKRLLWILCVTYGLQYYDKSMLSQAAIFGLRTDLDLTGDRYSMSASIFYLGFIGGSYPAMWLMQHYAIEKVATAIVAVWGLCLALTAACHNFQALYAQRFFLGFFEAGVSPMFMMIVGQFYRKNEQAFRIGIWYCCTGYAIIFAPLINYGLGHITGRWSPWRYMYIFAGCLTIVWSLVIYFFLPPDPIRAKGFTERQRYIAVARLQQNNSGVRNTHFKASQAIECLLDIKFWLAFSISFLILIANGPASSFVPIIISQFGYDVFRSLLLTTPMGAVAGTMQLAVSYAAYKYKNIRSWLVIGTEMTTIVAALLLWLLPRDGSLGALLFACYILCGFGAAYPILMGLTLANTAGYTKRTVNSAGIFIGYCAGNFLGPLLFKPEDAPRYASGFLTVVITGIVGVLLMVVYRYVCVWDNHRRDRSGVLEAYEHAYEDDLTDRKNPQFRYVL</sequence>
<feature type="transmembrane region" description="Helical" evidence="6">
    <location>
        <begin position="361"/>
        <end position="381"/>
    </location>
</feature>
<dbReference type="PROSITE" id="PS50850">
    <property type="entry name" value="MFS"/>
    <property type="match status" value="1"/>
</dbReference>
<dbReference type="InterPro" id="IPR011701">
    <property type="entry name" value="MFS"/>
</dbReference>
<evidence type="ECO:0000256" key="2">
    <source>
        <dbReference type="ARBA" id="ARBA00022448"/>
    </source>
</evidence>
<feature type="transmembrane region" description="Helical" evidence="6">
    <location>
        <begin position="333"/>
        <end position="354"/>
    </location>
</feature>
<proteinExistence type="predicted"/>
<keyword evidence="2" id="KW-0813">Transport</keyword>
<dbReference type="HOGENOM" id="CLU_001265_0_5_1"/>
<name>A0A0D1ZD02_EXOME</name>
<keyword evidence="9" id="KW-1185">Reference proteome</keyword>
<evidence type="ECO:0000256" key="6">
    <source>
        <dbReference type="SAM" id="Phobius"/>
    </source>
</evidence>
<accession>A0A0D1ZD02</accession>
<evidence type="ECO:0000256" key="1">
    <source>
        <dbReference type="ARBA" id="ARBA00004141"/>
    </source>
</evidence>
<feature type="transmembrane region" description="Helical" evidence="6">
    <location>
        <begin position="69"/>
        <end position="94"/>
    </location>
</feature>
<dbReference type="OrthoDB" id="6730379at2759"/>
<dbReference type="PANTHER" id="PTHR43791:SF35">
    <property type="entry name" value="MAJOR FACILITATOR SUPERFAMILY (MFS) PROFILE DOMAIN-CONTAINING PROTEIN"/>
    <property type="match status" value="1"/>
</dbReference>
<dbReference type="Pfam" id="PF07690">
    <property type="entry name" value="MFS_1"/>
    <property type="match status" value="1"/>
</dbReference>
<dbReference type="RefSeq" id="XP_016224106.1">
    <property type="nucleotide sequence ID" value="XM_016368318.1"/>
</dbReference>
<dbReference type="InterPro" id="IPR036259">
    <property type="entry name" value="MFS_trans_sf"/>
</dbReference>
<protein>
    <recommendedName>
        <fullName evidence="7">Major facilitator superfamily (MFS) profile domain-containing protein</fullName>
    </recommendedName>
</protein>
<keyword evidence="3 6" id="KW-0812">Transmembrane</keyword>
<feature type="transmembrane region" description="Helical" evidence="6">
    <location>
        <begin position="136"/>
        <end position="159"/>
    </location>
</feature>
<feature type="transmembrane region" description="Helical" evidence="6">
    <location>
        <begin position="228"/>
        <end position="248"/>
    </location>
</feature>
<dbReference type="InterPro" id="IPR020846">
    <property type="entry name" value="MFS_dom"/>
</dbReference>
<evidence type="ECO:0000259" key="7">
    <source>
        <dbReference type="PROSITE" id="PS50850"/>
    </source>
</evidence>
<feature type="transmembrane region" description="Helical" evidence="6">
    <location>
        <begin position="195"/>
        <end position="216"/>
    </location>
</feature>
<dbReference type="GeneID" id="27321668"/>
<evidence type="ECO:0000256" key="5">
    <source>
        <dbReference type="ARBA" id="ARBA00023136"/>
    </source>
</evidence>
<feature type="transmembrane region" description="Helical" evidence="6">
    <location>
        <begin position="387"/>
        <end position="410"/>
    </location>
</feature>
<dbReference type="VEuPathDB" id="FungiDB:PV10_03823"/>
<feature type="transmembrane region" description="Helical" evidence="6">
    <location>
        <begin position="296"/>
        <end position="321"/>
    </location>
</feature>
<keyword evidence="5 6" id="KW-0472">Membrane</keyword>
<comment type="subcellular location">
    <subcellularLocation>
        <location evidence="1">Membrane</location>
        <topology evidence="1">Multi-pass membrane protein</topology>
    </subcellularLocation>
</comment>
<dbReference type="AlphaFoldDB" id="A0A0D1ZD02"/>
<gene>
    <name evidence="8" type="ORF">PV10_03823</name>
</gene>
<dbReference type="OMA" id="CYILCGF"/>